<dbReference type="Pfam" id="PF03706">
    <property type="entry name" value="LPG_synthase_TM"/>
    <property type="match status" value="1"/>
</dbReference>
<keyword evidence="6 7" id="KW-0472">Membrane</keyword>
<dbReference type="GO" id="GO:0005886">
    <property type="term" value="C:plasma membrane"/>
    <property type="evidence" value="ECO:0007669"/>
    <property type="project" value="UniProtKB-SubCell"/>
</dbReference>
<sequence>MNLRTLRFLLVVFGLCLLGYFAGGSQIHAELASANPVFIVLGFIVVLIALFCWSEAVRCLLDCPETPVEGWRFRGAYLASFFAKQIVPIGRASSPFLLAYIVSSEMSIDRDRTLGVALVVEVLNLTASLSLGLFGLIFLALSDQFITLFIPMLSLQIAVLLTGGCLLATDTLYRYKQLVLRPVAVMAGRLLSLVRAISGNRSQRLQLRLRPIQARTRLIRDVLRLRVRAYSTEVSLVFENRQQIGIAFGWSVVGWICFCLPLYASFLALDQHVSILLPLFLIPASGVARVIPLPGGLGGVEVVLGGMIVALTGVDVGTAGGVVLLYRLLSYWGILVLGGMYSMYFLDIGQFVRFRRDQTS</sequence>
<protein>
    <recommendedName>
        <fullName evidence="10">Lysylphosphatidylglycerol synthase TM region</fullName>
    </recommendedName>
</protein>
<organism evidence="8 9">
    <name type="scientific">Haladaptatus litoreus</name>
    <dbReference type="NCBI Taxonomy" id="553468"/>
    <lineage>
        <taxon>Archaea</taxon>
        <taxon>Methanobacteriati</taxon>
        <taxon>Methanobacteriota</taxon>
        <taxon>Stenosarchaea group</taxon>
        <taxon>Halobacteria</taxon>
        <taxon>Halobacteriales</taxon>
        <taxon>Haladaptataceae</taxon>
        <taxon>Haladaptatus</taxon>
    </lineage>
</organism>
<reference evidence="9" key="1">
    <citation type="submission" date="2017-01" db="EMBL/GenBank/DDBJ databases">
        <authorList>
            <person name="Varghese N."/>
            <person name="Submissions S."/>
        </authorList>
    </citation>
    <scope>NUCLEOTIDE SEQUENCE [LARGE SCALE GENOMIC DNA]</scope>
    <source>
        <strain evidence="9">CGMCC 1.7737</strain>
    </source>
</reference>
<keyword evidence="5 7" id="KW-1133">Transmembrane helix</keyword>
<proteinExistence type="inferred from homology"/>
<comment type="similarity">
    <text evidence="2">Belongs to the UPF0104 family.</text>
</comment>
<name>A0A1N7FE36_9EURY</name>
<evidence type="ECO:0008006" key="10">
    <source>
        <dbReference type="Google" id="ProtNLM"/>
    </source>
</evidence>
<dbReference type="InterPro" id="IPR022791">
    <property type="entry name" value="L-PG_synthase/AglD"/>
</dbReference>
<feature type="transmembrane region" description="Helical" evidence="7">
    <location>
        <begin position="114"/>
        <end position="139"/>
    </location>
</feature>
<evidence type="ECO:0000256" key="2">
    <source>
        <dbReference type="ARBA" id="ARBA00011061"/>
    </source>
</evidence>
<dbReference type="PANTHER" id="PTHR39087">
    <property type="entry name" value="UPF0104 MEMBRANE PROTEIN MJ1595"/>
    <property type="match status" value="1"/>
</dbReference>
<dbReference type="EMBL" id="FTNO01000008">
    <property type="protein sequence ID" value="SIR98619.1"/>
    <property type="molecule type" value="Genomic_DNA"/>
</dbReference>
<feature type="transmembrane region" description="Helical" evidence="7">
    <location>
        <begin position="244"/>
        <end position="266"/>
    </location>
</feature>
<gene>
    <name evidence="8" type="ORF">SAMN05421858_4994</name>
</gene>
<dbReference type="AlphaFoldDB" id="A0A1N7FE36"/>
<dbReference type="OrthoDB" id="241678at2157"/>
<keyword evidence="3" id="KW-1003">Cell membrane</keyword>
<dbReference type="RefSeq" id="WP_076433550.1">
    <property type="nucleotide sequence ID" value="NZ_FTNO01000008.1"/>
</dbReference>
<comment type="subcellular location">
    <subcellularLocation>
        <location evidence="1">Cell membrane</location>
        <topology evidence="1">Multi-pass membrane protein</topology>
    </subcellularLocation>
</comment>
<evidence type="ECO:0000256" key="5">
    <source>
        <dbReference type="ARBA" id="ARBA00022989"/>
    </source>
</evidence>
<feature type="transmembrane region" description="Helical" evidence="7">
    <location>
        <begin position="34"/>
        <end position="53"/>
    </location>
</feature>
<keyword evidence="9" id="KW-1185">Reference proteome</keyword>
<evidence type="ECO:0000256" key="3">
    <source>
        <dbReference type="ARBA" id="ARBA00022475"/>
    </source>
</evidence>
<evidence type="ECO:0000256" key="7">
    <source>
        <dbReference type="SAM" id="Phobius"/>
    </source>
</evidence>
<dbReference type="PANTHER" id="PTHR39087:SF2">
    <property type="entry name" value="UPF0104 MEMBRANE PROTEIN MJ1595"/>
    <property type="match status" value="1"/>
</dbReference>
<dbReference type="NCBIfam" id="TIGR00374">
    <property type="entry name" value="flippase-like domain"/>
    <property type="match status" value="1"/>
</dbReference>
<feature type="transmembrane region" description="Helical" evidence="7">
    <location>
        <begin position="329"/>
        <end position="346"/>
    </location>
</feature>
<evidence type="ECO:0000256" key="4">
    <source>
        <dbReference type="ARBA" id="ARBA00022692"/>
    </source>
</evidence>
<evidence type="ECO:0000256" key="1">
    <source>
        <dbReference type="ARBA" id="ARBA00004651"/>
    </source>
</evidence>
<dbReference type="Proteomes" id="UP000186914">
    <property type="component" value="Unassembled WGS sequence"/>
</dbReference>
<keyword evidence="4 7" id="KW-0812">Transmembrane</keyword>
<evidence type="ECO:0000313" key="9">
    <source>
        <dbReference type="Proteomes" id="UP000186914"/>
    </source>
</evidence>
<evidence type="ECO:0000256" key="6">
    <source>
        <dbReference type="ARBA" id="ARBA00023136"/>
    </source>
</evidence>
<accession>A0A1N7FE36</accession>
<feature type="transmembrane region" description="Helical" evidence="7">
    <location>
        <begin position="145"/>
        <end position="168"/>
    </location>
</feature>
<evidence type="ECO:0000313" key="8">
    <source>
        <dbReference type="EMBL" id="SIR98619.1"/>
    </source>
</evidence>